<evidence type="ECO:0000313" key="5">
    <source>
        <dbReference type="EMBL" id="GAH16146.1"/>
    </source>
</evidence>
<dbReference type="InterPro" id="IPR024909">
    <property type="entry name" value="Cys-tRNA/MSH_ligase"/>
</dbReference>
<evidence type="ECO:0000256" key="1">
    <source>
        <dbReference type="ARBA" id="ARBA00022598"/>
    </source>
</evidence>
<dbReference type="Gene3D" id="3.40.50.620">
    <property type="entry name" value="HUPs"/>
    <property type="match status" value="1"/>
</dbReference>
<name>X1D5W2_9ZZZZ</name>
<dbReference type="GO" id="GO:0005737">
    <property type="term" value="C:cytoplasm"/>
    <property type="evidence" value="ECO:0007669"/>
    <property type="project" value="TreeGrafter"/>
</dbReference>
<dbReference type="AlphaFoldDB" id="X1D5W2"/>
<evidence type="ECO:0000259" key="4">
    <source>
        <dbReference type="Pfam" id="PF01406"/>
    </source>
</evidence>
<proteinExistence type="predicted"/>
<dbReference type="Pfam" id="PF01406">
    <property type="entry name" value="tRNA-synt_1e"/>
    <property type="match status" value="1"/>
</dbReference>
<dbReference type="EMBL" id="BART01030298">
    <property type="protein sequence ID" value="GAH16146.1"/>
    <property type="molecule type" value="Genomic_DNA"/>
</dbReference>
<keyword evidence="1" id="KW-0436">Ligase</keyword>
<dbReference type="PANTHER" id="PTHR10890:SF3">
    <property type="entry name" value="CYSTEINE--TRNA LIGASE, CYTOPLASMIC"/>
    <property type="match status" value="1"/>
</dbReference>
<comment type="caution">
    <text evidence="5">The sequence shown here is derived from an EMBL/GenBank/DDBJ whole genome shotgun (WGS) entry which is preliminary data.</text>
</comment>
<gene>
    <name evidence="5" type="ORF">S01H4_52947</name>
</gene>
<accession>X1D5W2</accession>
<dbReference type="SUPFAM" id="SSF52374">
    <property type="entry name" value="Nucleotidylyl transferase"/>
    <property type="match status" value="1"/>
</dbReference>
<feature type="non-terminal residue" evidence="5">
    <location>
        <position position="1"/>
    </location>
</feature>
<protein>
    <recommendedName>
        <fullName evidence="4">tRNA synthetases class I catalytic domain-containing protein</fullName>
    </recommendedName>
</protein>
<reference evidence="5" key="1">
    <citation type="journal article" date="2014" name="Front. Microbiol.">
        <title>High frequency of phylogenetically diverse reductive dehalogenase-homologous genes in deep subseafloor sedimentary metagenomes.</title>
        <authorList>
            <person name="Kawai M."/>
            <person name="Futagami T."/>
            <person name="Toyoda A."/>
            <person name="Takaki Y."/>
            <person name="Nishi S."/>
            <person name="Hori S."/>
            <person name="Arai W."/>
            <person name="Tsubouchi T."/>
            <person name="Morono Y."/>
            <person name="Uchiyama I."/>
            <person name="Ito T."/>
            <person name="Fujiyama A."/>
            <person name="Inagaki F."/>
            <person name="Takami H."/>
        </authorList>
    </citation>
    <scope>NUCLEOTIDE SEQUENCE</scope>
    <source>
        <strain evidence="5">Expedition CK06-06</strain>
    </source>
</reference>
<dbReference type="GO" id="GO:0004817">
    <property type="term" value="F:cysteine-tRNA ligase activity"/>
    <property type="evidence" value="ECO:0007669"/>
    <property type="project" value="TreeGrafter"/>
</dbReference>
<evidence type="ECO:0000256" key="3">
    <source>
        <dbReference type="ARBA" id="ARBA00022840"/>
    </source>
</evidence>
<dbReference type="InterPro" id="IPR014729">
    <property type="entry name" value="Rossmann-like_a/b/a_fold"/>
</dbReference>
<dbReference type="GO" id="GO:0006423">
    <property type="term" value="P:cysteinyl-tRNA aminoacylation"/>
    <property type="evidence" value="ECO:0007669"/>
    <property type="project" value="TreeGrafter"/>
</dbReference>
<sequence>ANQLGIATGELAGKFTARYFEDMDALNISRADIYPRATEEIPKIIEVVQDLIDRGYAYPSGGSVYFRVRSVSDYGKLSHRSLESMMTTENALGSDDKESPMDFVLWKAAKPGEPSWESPWGLGRPGWHIECSAMSLKYLGNTLDIHGGGQDLVFPHHENEIAQSESFTGIKPFVKYWLHNGLVQLGEEKMSKSLGNLITIKEAVRKYSADAIRIFVLSSHYRSPLTYSEEALEAAEKGGNPADIHLDFITLGQKLLFLP</sequence>
<dbReference type="PRINTS" id="PR00983">
    <property type="entry name" value="TRNASYNTHCYS"/>
</dbReference>
<keyword evidence="3" id="KW-0067">ATP-binding</keyword>
<dbReference type="GO" id="GO:0005524">
    <property type="term" value="F:ATP binding"/>
    <property type="evidence" value="ECO:0007669"/>
    <property type="project" value="UniProtKB-KW"/>
</dbReference>
<evidence type="ECO:0000256" key="2">
    <source>
        <dbReference type="ARBA" id="ARBA00022741"/>
    </source>
</evidence>
<dbReference type="InterPro" id="IPR032678">
    <property type="entry name" value="tRNA-synt_1_cat_dom"/>
</dbReference>
<feature type="domain" description="tRNA synthetases class I catalytic" evidence="4">
    <location>
        <begin position="1"/>
        <end position="236"/>
    </location>
</feature>
<organism evidence="5">
    <name type="scientific">marine sediment metagenome</name>
    <dbReference type="NCBI Taxonomy" id="412755"/>
    <lineage>
        <taxon>unclassified sequences</taxon>
        <taxon>metagenomes</taxon>
        <taxon>ecological metagenomes</taxon>
    </lineage>
</organism>
<dbReference type="PANTHER" id="PTHR10890">
    <property type="entry name" value="CYSTEINYL-TRNA SYNTHETASE"/>
    <property type="match status" value="1"/>
</dbReference>
<keyword evidence="2" id="KW-0547">Nucleotide-binding</keyword>